<accession>A0A8H7VJP7</accession>
<evidence type="ECO:0000256" key="1">
    <source>
        <dbReference type="SAM" id="MobiDB-lite"/>
    </source>
</evidence>
<feature type="compositionally biased region" description="Polar residues" evidence="1">
    <location>
        <begin position="216"/>
        <end position="226"/>
    </location>
</feature>
<evidence type="ECO:0000313" key="4">
    <source>
        <dbReference type="Proteomes" id="UP000646827"/>
    </source>
</evidence>
<dbReference type="CDD" id="cd00201">
    <property type="entry name" value="WW"/>
    <property type="match status" value="1"/>
</dbReference>
<dbReference type="Proteomes" id="UP000646827">
    <property type="component" value="Unassembled WGS sequence"/>
</dbReference>
<feature type="compositionally biased region" description="Basic residues" evidence="1">
    <location>
        <begin position="236"/>
        <end position="247"/>
    </location>
</feature>
<protein>
    <recommendedName>
        <fullName evidence="2">WW domain-containing protein</fullName>
    </recommendedName>
</protein>
<evidence type="ECO:0000313" key="3">
    <source>
        <dbReference type="EMBL" id="KAG2221407.1"/>
    </source>
</evidence>
<keyword evidence="4" id="KW-1185">Reference proteome</keyword>
<dbReference type="AlphaFoldDB" id="A0A8H7VJP7"/>
<dbReference type="Gene3D" id="2.20.70.10">
    <property type="match status" value="1"/>
</dbReference>
<gene>
    <name evidence="3" type="ORF">INT45_012658</name>
</gene>
<feature type="domain" description="WW" evidence="2">
    <location>
        <begin position="70"/>
        <end position="104"/>
    </location>
</feature>
<feature type="region of interest" description="Disordered" evidence="1">
    <location>
        <begin position="1"/>
        <end position="70"/>
    </location>
</feature>
<dbReference type="EMBL" id="JAEPRB010000110">
    <property type="protein sequence ID" value="KAG2221407.1"/>
    <property type="molecule type" value="Genomic_DNA"/>
</dbReference>
<name>A0A8H7VJP7_9FUNG</name>
<proteinExistence type="predicted"/>
<feature type="region of interest" description="Disordered" evidence="1">
    <location>
        <begin position="105"/>
        <end position="143"/>
    </location>
</feature>
<feature type="compositionally biased region" description="Polar residues" evidence="1">
    <location>
        <begin position="1"/>
        <end position="16"/>
    </location>
</feature>
<feature type="compositionally biased region" description="Basic and acidic residues" evidence="1">
    <location>
        <begin position="44"/>
        <end position="55"/>
    </location>
</feature>
<dbReference type="PROSITE" id="PS50020">
    <property type="entry name" value="WW_DOMAIN_2"/>
    <property type="match status" value="1"/>
</dbReference>
<dbReference type="PROSITE" id="PS01159">
    <property type="entry name" value="WW_DOMAIN_1"/>
    <property type="match status" value="1"/>
</dbReference>
<organism evidence="3 4">
    <name type="scientific">Circinella minor</name>
    <dbReference type="NCBI Taxonomy" id="1195481"/>
    <lineage>
        <taxon>Eukaryota</taxon>
        <taxon>Fungi</taxon>
        <taxon>Fungi incertae sedis</taxon>
        <taxon>Mucoromycota</taxon>
        <taxon>Mucoromycotina</taxon>
        <taxon>Mucoromycetes</taxon>
        <taxon>Mucorales</taxon>
        <taxon>Lichtheimiaceae</taxon>
        <taxon>Circinella</taxon>
    </lineage>
</organism>
<feature type="region of interest" description="Disordered" evidence="1">
    <location>
        <begin position="216"/>
        <end position="254"/>
    </location>
</feature>
<dbReference type="InterPro" id="IPR001202">
    <property type="entry name" value="WW_dom"/>
</dbReference>
<evidence type="ECO:0000259" key="2">
    <source>
        <dbReference type="PROSITE" id="PS50020"/>
    </source>
</evidence>
<feature type="compositionally biased region" description="Basic and acidic residues" evidence="1">
    <location>
        <begin position="105"/>
        <end position="128"/>
    </location>
</feature>
<dbReference type="InterPro" id="IPR036020">
    <property type="entry name" value="WW_dom_sf"/>
</dbReference>
<dbReference type="OrthoDB" id="2444812at2759"/>
<sequence length="254" mass="29543">MSTKESSNPSSPTQQPIKEKSPSVLQEEESSSSKKLYTDPSTSDVDHSTETKKETTSTTSSKTDDASAKSNVDQAWIATWDENNQAYYWWNTVTYETTWEDPFLKLDDNKEGKEGKEGEEGKDKERQESPTVAGPNPSFSSANLPYYQQQQQQQQYPYYPQQEDYTYQAHFNTRTGKFQAASDLERLNPERMSLESRATRQMNYYFDVDSYTEQRNSLGVSQSSKQRLSKKELQKYKKAKLEKKMKKNRDWLRD</sequence>
<dbReference type="SUPFAM" id="SSF51045">
    <property type="entry name" value="WW domain"/>
    <property type="match status" value="1"/>
</dbReference>
<comment type="caution">
    <text evidence="3">The sequence shown here is derived from an EMBL/GenBank/DDBJ whole genome shotgun (WGS) entry which is preliminary data.</text>
</comment>
<reference evidence="3 4" key="1">
    <citation type="submission" date="2020-12" db="EMBL/GenBank/DDBJ databases">
        <title>Metabolic potential, ecology and presence of endohyphal bacteria is reflected in genomic diversity of Mucoromycotina.</title>
        <authorList>
            <person name="Muszewska A."/>
            <person name="Okrasinska A."/>
            <person name="Steczkiewicz K."/>
            <person name="Drgas O."/>
            <person name="Orlowska M."/>
            <person name="Perlinska-Lenart U."/>
            <person name="Aleksandrzak-Piekarczyk T."/>
            <person name="Szatraj K."/>
            <person name="Zielenkiewicz U."/>
            <person name="Pilsyk S."/>
            <person name="Malc E."/>
            <person name="Mieczkowski P."/>
            <person name="Kruszewska J.S."/>
            <person name="Biernat P."/>
            <person name="Pawlowska J."/>
        </authorList>
    </citation>
    <scope>NUCLEOTIDE SEQUENCE [LARGE SCALE GENOMIC DNA]</scope>
    <source>
        <strain evidence="3 4">CBS 142.35</strain>
    </source>
</reference>